<keyword evidence="1" id="KW-0963">Cytoplasm</keyword>
<dbReference type="InterPro" id="IPR029063">
    <property type="entry name" value="SAM-dependent_MTases_sf"/>
</dbReference>
<evidence type="ECO:0000256" key="4">
    <source>
        <dbReference type="ARBA" id="ARBA00022679"/>
    </source>
</evidence>
<dbReference type="CDD" id="cd02440">
    <property type="entry name" value="AdoMet_MTases"/>
    <property type="match status" value="1"/>
</dbReference>
<accession>A0AAC8ZTY4</accession>
<keyword evidence="5" id="KW-0949">S-adenosyl-L-methionine</keyword>
<keyword evidence="9" id="KW-1185">Reference proteome</keyword>
<evidence type="ECO:0000313" key="8">
    <source>
        <dbReference type="EMBL" id="ALG71468.1"/>
    </source>
</evidence>
<dbReference type="Gene3D" id="3.40.50.150">
    <property type="entry name" value="Vaccinia Virus protein VP39"/>
    <property type="match status" value="2"/>
</dbReference>
<dbReference type="PANTHER" id="PTHR47816">
    <property type="entry name" value="RIBOSOMAL RNA SMALL SUBUNIT METHYLTRANSFERASE C"/>
    <property type="match status" value="1"/>
</dbReference>
<evidence type="ECO:0000256" key="5">
    <source>
        <dbReference type="ARBA" id="ARBA00022691"/>
    </source>
</evidence>
<dbReference type="PANTHER" id="PTHR47816:SF4">
    <property type="entry name" value="RIBOSOMAL RNA SMALL SUBUNIT METHYLTRANSFERASE C"/>
    <property type="match status" value="1"/>
</dbReference>
<evidence type="ECO:0000256" key="2">
    <source>
        <dbReference type="ARBA" id="ARBA00022552"/>
    </source>
</evidence>
<dbReference type="GO" id="GO:0008990">
    <property type="term" value="F:rRNA (guanine-N2-)-methyltransferase activity"/>
    <property type="evidence" value="ECO:0007669"/>
    <property type="project" value="InterPro"/>
</dbReference>
<dbReference type="Pfam" id="PF08468">
    <property type="entry name" value="MTS_N"/>
    <property type="match status" value="1"/>
</dbReference>
<dbReference type="RefSeq" id="WP_045580180.1">
    <property type="nucleotide sequence ID" value="NZ_CP012401.1"/>
</dbReference>
<gene>
    <name evidence="8" type="ORF">AL072_11670</name>
</gene>
<sequence length="345" mass="36651">MSRLDNRATDRDSTVAAVAAEALSEIRPQGRLLVAFDSDGGIAEALRDGGAEVVAWNRLANGGQAATAWPAEGAFDGAVLRLPRGWAGFGMALHALASRLPPGAPLWIAGGNDEGITSAPKHFDDLAAEPQTLIVKRRARLLQTRRTDAPARGDLEDWRETVTLTLPDRTPPDGALDLVSYPGLFAHGHLDAGTECLLKVLPEVAAGTRVLDFGCGAGVIARAVYERQPDAPLTLLDIDAVALHAARRNVPDAELVLSDGLSGLGTRERFGLILSNPPLHRGKDEDFGMLDALVAGTKQYLKLRGTLVAVTQRTAGVGKLFKTAFGHSEMLLETPQFQVWAGSPK</sequence>
<name>A0AAC8ZTY4_9PROT</name>
<reference evidence="9" key="1">
    <citation type="submission" date="2015-08" db="EMBL/GenBank/DDBJ databases">
        <title>Complete Genome Sequence of Azospirillum thiophilum BV-S.</title>
        <authorList>
            <person name="Fomenkov A."/>
            <person name="Vincze T."/>
            <person name="Grabovich M."/>
            <person name="Dubinina G."/>
            <person name="Orlova M."/>
            <person name="Belousova E."/>
            <person name="Roberts R.J."/>
        </authorList>
    </citation>
    <scope>NUCLEOTIDE SEQUENCE [LARGE SCALE GENOMIC DNA]</scope>
    <source>
        <strain evidence="9">BV-S</strain>
    </source>
</reference>
<dbReference type="InterPro" id="IPR007848">
    <property type="entry name" value="Small_mtfrase_dom"/>
</dbReference>
<dbReference type="InterPro" id="IPR046977">
    <property type="entry name" value="RsmC/RlmG"/>
</dbReference>
<feature type="domain" description="Methyltransferase small" evidence="6">
    <location>
        <begin position="177"/>
        <end position="340"/>
    </location>
</feature>
<keyword evidence="2" id="KW-0698">rRNA processing</keyword>
<organism evidence="8 9">
    <name type="scientific">Azospirillum thiophilum</name>
    <dbReference type="NCBI Taxonomy" id="528244"/>
    <lineage>
        <taxon>Bacteria</taxon>
        <taxon>Pseudomonadati</taxon>
        <taxon>Pseudomonadota</taxon>
        <taxon>Alphaproteobacteria</taxon>
        <taxon>Rhodospirillales</taxon>
        <taxon>Azospirillaceae</taxon>
        <taxon>Azospirillum</taxon>
    </lineage>
</organism>
<reference evidence="8 9" key="2">
    <citation type="journal article" date="2016" name="Genome Announc.">
        <title>Complete Genome Sequence of a Strain of Azospirillum thiophilum Isolated from a Sulfide Spring.</title>
        <authorList>
            <person name="Fomenkov A."/>
            <person name="Vincze T."/>
            <person name="Grabovich M."/>
            <person name="Anton B.P."/>
            <person name="Dubinina G."/>
            <person name="Orlova M."/>
            <person name="Belousova E."/>
            <person name="Roberts R.J."/>
        </authorList>
    </citation>
    <scope>NUCLEOTIDE SEQUENCE [LARGE SCALE GENOMIC DNA]</scope>
    <source>
        <strain evidence="8 9">BV-S</strain>
    </source>
</reference>
<protein>
    <submittedName>
        <fullName evidence="8">rRNA (Guanine-N2)-methyltransferase</fullName>
    </submittedName>
</protein>
<dbReference type="Pfam" id="PF05175">
    <property type="entry name" value="MTS"/>
    <property type="match status" value="1"/>
</dbReference>
<dbReference type="Proteomes" id="UP000069935">
    <property type="component" value="Chromosome 1"/>
</dbReference>
<dbReference type="KEGG" id="ati:AL072_11670"/>
<dbReference type="EMBL" id="CP012401">
    <property type="protein sequence ID" value="ALG71468.1"/>
    <property type="molecule type" value="Genomic_DNA"/>
</dbReference>
<proteinExistence type="predicted"/>
<evidence type="ECO:0000256" key="1">
    <source>
        <dbReference type="ARBA" id="ARBA00022490"/>
    </source>
</evidence>
<evidence type="ECO:0000313" key="9">
    <source>
        <dbReference type="Proteomes" id="UP000069935"/>
    </source>
</evidence>
<keyword evidence="4" id="KW-0808">Transferase</keyword>
<evidence type="ECO:0000256" key="3">
    <source>
        <dbReference type="ARBA" id="ARBA00022603"/>
    </source>
</evidence>
<dbReference type="InterPro" id="IPR013675">
    <property type="entry name" value="Mtase_sm_N"/>
</dbReference>
<feature type="domain" description="Methyltransferase small N-terminal" evidence="7">
    <location>
        <begin position="66"/>
        <end position="160"/>
    </location>
</feature>
<dbReference type="SUPFAM" id="SSF53335">
    <property type="entry name" value="S-adenosyl-L-methionine-dependent methyltransferases"/>
    <property type="match status" value="1"/>
</dbReference>
<dbReference type="AlphaFoldDB" id="A0AAC8ZTY4"/>
<keyword evidence="3" id="KW-0489">Methyltransferase</keyword>
<evidence type="ECO:0000259" key="7">
    <source>
        <dbReference type="Pfam" id="PF08468"/>
    </source>
</evidence>
<evidence type="ECO:0000259" key="6">
    <source>
        <dbReference type="Pfam" id="PF05175"/>
    </source>
</evidence>